<gene>
    <name evidence="5" type="primary">PocGH01_00022500</name>
    <name evidence="5" type="ORF">POCGH01_00022500</name>
</gene>
<feature type="chain" id="PRO_5008915707" evidence="4">
    <location>
        <begin position="22"/>
        <end position="2735"/>
    </location>
</feature>
<feature type="transmembrane region" description="Helical" evidence="3">
    <location>
        <begin position="2672"/>
        <end position="2693"/>
    </location>
</feature>
<name>A0A1D3JCB6_PLAOA</name>
<feature type="coiled-coil region" evidence="1">
    <location>
        <begin position="2598"/>
        <end position="2625"/>
    </location>
</feature>
<evidence type="ECO:0000256" key="4">
    <source>
        <dbReference type="SAM" id="SignalP"/>
    </source>
</evidence>
<sequence length="2735" mass="317701">MGKNTLLKIFYNLLFMLLVLGKESNRNKSSSIKERYNLSPLHYNLTKNKNFEPKKEIVSSSSYSNEKVNIGKIANHINDDGANKADISNDTSMVSLKDYKSVINPSDKAYMGKNNLYAYNRDNNKWIDQNEHTNTVANAFIQKENTPSHTQETIDYIEVTADDGYIISPMQPHYFYKYYFSAIKNYITHEKYVYEKYEVLYSSEVIPLFDRIHTDHSACNGENTNTINLLNKLLDPEKHNTNINEYISQHEEYRAKIDRFEDCLEKNHKNYMYSIEKIDKEMLNFLQLLRCTTDCDTVTYDVIVELNMENIQQIPYDWYYNFIYSFKAPFSSGVDMMEHIENELGKSVTIEATKFLQKEIIYIIERFDNHLEKYYTSVDKIIEYSKEKVPETVIKSDLIESYVNLAYFYSNIKFSGEKLKLFQEELKNKVIILLNFFRKIAKELEKKVNSLFNSQYSLPNSDSVISDLENILKSGEPAYEENSNLLKDLELYIHYEILNIKTIYREQIDELNDALAKAKELISSLKTIHKTNESEKNEVENKIKQKSDEEHSQERVSELLDIIGTIKKYNDTSKDNLIKIEQKHREANDLKIKIEELIKSIKRHRSDLEELIEIEKINSTAIKEVNRQMDYITKNTDGIKKIFSIKNEIDTNIPQIEELIDQIPHSTPQFTEKIKELKTKVMSVITHYHKYDLKQLVENVSKLEQKHKNLFSKKYTKDEIDNFLKETTEKYNKMSNMKCSNIPNIITALEKELENLLKIKGSVVNEKFQKIHAEISKTIDAAKKKFNDLTDSMNSQKEDKKKLEQYKDDITKRKGKFLHTLHEKDSQVSEGQNSYEEFSKHRDSIMNKVGTLFNAINMLKENLGNFQNRLLPIYDGTLKKLKTLANKTNPEIDALIRNFNEENMHSKVVSCEKEFKNNDRIINNFISDIENSNKNIDAIKTLNVSINIYEKSKKLLQKLEQNKDDLIEKVNKHLEAVKANKLIDPNEKKKFEDALNKEIANINKELVDTTVDKLKTQIEEISKYCASSKENIMKHSETQFEVLDEEKMNWTNIKGGITKLNARYQVLNKTIEDLVNDQQTSIIKLMDGLKNDKENEINAIIRKHITTLGQMKTTLHSFDFNNNIINDKNDLIQGKIKSLKGEIDPILRAINENNNKLNDIKERFDENIGKEDEKKGKSPHFDEQKQNMETIYEIMQNALKEINSIKDIDTILVSVKHAELQYQRLLIDDTMQQINDQKEKAKALMDDMDMSIKNIEELIRNPLDESQTITTDFNYKEHYNKGKANSNKIYQIAEDAKTQSKKAEKSEKVNELKNIKDKINASMQEVVKECNTMQEALNEINDVKKILASHVSEHIVIEMEKNTTNANYFCKQAVKEIGQADKLVKEIEANLEKSRGYENKILTSSNYEQIDAKVNEIKKIHEDFIKKKKDISIHLKIAEEYKTKALSKIHNVERGKVRIGILQKSTDESKLSDMNIGKVNQYFAKCEEYSANIVPIEEQIKKYLNTLSKYEGDISTMLKVSNILEIKTKSQKRKSEALEIYGKIEKEKSQLLNELEIYKQKLKTLEDNTEDNDKVDTFDNRKSTDANVSIQYILESVKNYLAYINNIKEDIERILSTANNSLSFIRNISEISMEDSTEEVKTKAENYEHYLSNITKQNQLMQENRNKLNGIISTIKDIENQLEEHKKTYEIIILKKINEVADERKAYMDKTNETLNTTMKTFTSLFNGLDLKEYNIEKNLQNYNAKINEINNEFEASHKLIRSKVEEVSEKSVDYVRAKKMREEAKEEEAKLKSKEDEAKKYLRDVKKKESFELIYHLKEKISNISQVCEEEYSKIDKDHKEIKNIIEGFKNVDTGISTSENLKLAVVKNIGIQNTSYYSYKNEAQNLLNHLVNAANFIGIKVVKGLIPSGLNSKTSLHQKTELNFESQIDAKLEAPNLSKNEKEMEVYGNILDAYKSLIQILKHSDDINKKQRESEQLIQEGNVLFYNIQSISQLAEKLKATMSKQTVVSMMIDDAISKSKQSRNVECNNKNCDYILEKSKCVILKQHADSFEEKRKNTVDELKLKEIKFNFDNDTKPLKNLEKEAKQLNKNDASIETIMRVLSSIGGIYQKIEDTEKNITIINSSFDDLLRKGEECELFRYTAISESVISKMKDDLVKINLKDKVQEYLAYIQNNYTSVIKDIRKLKAKFGANKISNYAVTNIQEAANNTREILSAISESKEIINDLKQKFSTDKDVKKMNILQNGAEELKNVYKKLNDKKSLINEIYIKMNLLKLKEIKTSADKYSDIATQFNNIVSSQKWKLLENQNNFRSVKTTISDKGRELVYLANAPGLKSVKKFNEIYDFIVTNIKKLKALDEINNREYQNVKMYEENLSHIHNRNTILLNDAVEYEQNDKLREANAEVVHEVNSSITKTKRILNNADVDLKKLLESIKENKKLCTNNNTKTFISDILKKADDIKGKILKKLPETDKLHQTENIFKSINSIINEIKTNINIGELIEKMSKNIQNEIESVKGLETEEKINETITNIRNYKEDLQNKLHTVKNALESIKIKKKEMYNIFITLSSDNNTKGYNLANEYINDANALIREYDSYADKMIELINKTERELNALNDHYVKKKAMSKLTTDNTRVTENDLKNSSNEETRNKMHNEGSKSKDYSRSKEANGSFRLAAGIIFGFTICTGMVLVMFKNKVEEENNNVQDDQFEGSDNFDLNDKEEVIEVCFNDINDAS</sequence>
<organism evidence="5 6">
    <name type="scientific">Plasmodium ovale</name>
    <name type="common">malaria parasite P. ovale</name>
    <dbReference type="NCBI Taxonomy" id="36330"/>
    <lineage>
        <taxon>Eukaryota</taxon>
        <taxon>Sar</taxon>
        <taxon>Alveolata</taxon>
        <taxon>Apicomplexa</taxon>
        <taxon>Aconoidasida</taxon>
        <taxon>Haemosporida</taxon>
        <taxon>Plasmodiidae</taxon>
        <taxon>Plasmodium</taxon>
        <taxon>Plasmodium (Plasmodium)</taxon>
    </lineage>
</organism>
<dbReference type="Proteomes" id="UP000242942">
    <property type="component" value="Unassembled WGS sequence"/>
</dbReference>
<feature type="coiled-coil region" evidence="1">
    <location>
        <begin position="1227"/>
        <end position="1261"/>
    </location>
</feature>
<keyword evidence="3" id="KW-1133">Transmembrane helix</keyword>
<protein>
    <submittedName>
        <fullName evidence="5">Reticulocyte binding protein 2b, putative</fullName>
    </submittedName>
</protein>
<evidence type="ECO:0000256" key="3">
    <source>
        <dbReference type="SAM" id="Phobius"/>
    </source>
</evidence>
<feature type="compositionally biased region" description="Basic and acidic residues" evidence="2">
    <location>
        <begin position="2634"/>
        <end position="2664"/>
    </location>
</feature>
<feature type="coiled-coil region" evidence="1">
    <location>
        <begin position="779"/>
        <end position="813"/>
    </location>
</feature>
<dbReference type="VEuPathDB" id="PlasmoDB:PocGH01_00022500"/>
<feature type="coiled-coil region" evidence="1">
    <location>
        <begin position="580"/>
        <end position="614"/>
    </location>
</feature>
<feature type="coiled-coil region" evidence="1">
    <location>
        <begin position="1305"/>
        <end position="1343"/>
    </location>
</feature>
<feature type="coiled-coil region" evidence="1">
    <location>
        <begin position="1661"/>
        <end position="1695"/>
    </location>
</feature>
<keyword evidence="1" id="KW-0175">Coiled coil</keyword>
<dbReference type="EMBL" id="FLRI01000055">
    <property type="protein sequence ID" value="SBT83184.1"/>
    <property type="molecule type" value="Genomic_DNA"/>
</dbReference>
<dbReference type="VEuPathDB" id="PlasmoDB:POWCR01_000182900"/>
<feature type="signal peptide" evidence="4">
    <location>
        <begin position="1"/>
        <end position="21"/>
    </location>
</feature>
<dbReference type="OrthoDB" id="376720at2759"/>
<feature type="coiled-coil region" evidence="1">
    <location>
        <begin position="1541"/>
        <end position="1568"/>
    </location>
</feature>
<evidence type="ECO:0000313" key="6">
    <source>
        <dbReference type="Proteomes" id="UP000242942"/>
    </source>
</evidence>
<proteinExistence type="predicted"/>
<evidence type="ECO:0000256" key="2">
    <source>
        <dbReference type="SAM" id="MobiDB-lite"/>
    </source>
</evidence>
<accession>A0A1D3JCB6</accession>
<feature type="coiled-coil region" evidence="1">
    <location>
        <begin position="1733"/>
        <end position="1805"/>
    </location>
</feature>
<dbReference type="PANTHER" id="PTHR23159:SF31">
    <property type="entry name" value="CENTROSOME-ASSOCIATED PROTEIN CEP250 ISOFORM X1"/>
    <property type="match status" value="1"/>
</dbReference>
<evidence type="ECO:0000313" key="5">
    <source>
        <dbReference type="EMBL" id="SBT83184.1"/>
    </source>
</evidence>
<keyword evidence="6" id="KW-1185">Reference proteome</keyword>
<feature type="region of interest" description="Disordered" evidence="2">
    <location>
        <begin position="533"/>
        <end position="552"/>
    </location>
</feature>
<reference evidence="5 6" key="1">
    <citation type="submission" date="2016-06" db="EMBL/GenBank/DDBJ databases">
        <authorList>
            <consortium name="Pathogen Informatics"/>
        </authorList>
    </citation>
    <scope>NUCLEOTIDE SEQUENCE [LARGE SCALE GENOMIC DNA]</scope>
    <source>
        <strain evidence="5">PocGH01</strain>
    </source>
</reference>
<feature type="coiled-coil region" evidence="1">
    <location>
        <begin position="949"/>
        <end position="976"/>
    </location>
</feature>
<feature type="coiled-coil region" evidence="1">
    <location>
        <begin position="2242"/>
        <end position="2269"/>
    </location>
</feature>
<feature type="region of interest" description="Disordered" evidence="2">
    <location>
        <begin position="2630"/>
        <end position="2664"/>
    </location>
</feature>
<feature type="coiled-coil region" evidence="1">
    <location>
        <begin position="2503"/>
        <end position="2557"/>
    </location>
</feature>
<keyword evidence="4" id="KW-0732">Signal</keyword>
<keyword evidence="3" id="KW-0812">Transmembrane</keyword>
<dbReference type="PANTHER" id="PTHR23159">
    <property type="entry name" value="CENTROSOMAL PROTEIN 2"/>
    <property type="match status" value="1"/>
</dbReference>
<evidence type="ECO:0000256" key="1">
    <source>
        <dbReference type="SAM" id="Coils"/>
    </source>
</evidence>
<keyword evidence="3" id="KW-0472">Membrane</keyword>